<evidence type="ECO:0000313" key="8">
    <source>
        <dbReference type="WBParaSite" id="PSAMB.scaffold8936size5575.g31940.t1"/>
    </source>
</evidence>
<dbReference type="GO" id="GO:0016020">
    <property type="term" value="C:membrane"/>
    <property type="evidence" value="ECO:0007669"/>
    <property type="project" value="UniProtKB-SubCell"/>
</dbReference>
<reference evidence="8" key="1">
    <citation type="submission" date="2022-11" db="UniProtKB">
        <authorList>
            <consortium name="WormBaseParasite"/>
        </authorList>
    </citation>
    <scope>IDENTIFICATION</scope>
</reference>
<proteinExistence type="predicted"/>
<name>A0A914XN24_9BILA</name>
<feature type="transmembrane region" description="Helical" evidence="5">
    <location>
        <begin position="94"/>
        <end position="115"/>
    </location>
</feature>
<keyword evidence="3 5" id="KW-1133">Transmembrane helix</keyword>
<keyword evidence="7" id="KW-1185">Reference proteome</keyword>
<evidence type="ECO:0000259" key="6">
    <source>
        <dbReference type="PROSITE" id="PS50262"/>
    </source>
</evidence>
<feature type="transmembrane region" description="Helical" evidence="5">
    <location>
        <begin position="194"/>
        <end position="214"/>
    </location>
</feature>
<feature type="transmembrane region" description="Helical" evidence="5">
    <location>
        <begin position="25"/>
        <end position="49"/>
    </location>
</feature>
<accession>A0A914XN24</accession>
<dbReference type="SUPFAM" id="SSF81321">
    <property type="entry name" value="Family A G protein-coupled receptor-like"/>
    <property type="match status" value="1"/>
</dbReference>
<dbReference type="InterPro" id="IPR017452">
    <property type="entry name" value="GPCR_Rhodpsn_7TM"/>
</dbReference>
<dbReference type="PANTHER" id="PTHR31748:SF1">
    <property type="entry name" value="SERPENTINE RECEPTOR, CLASS V"/>
    <property type="match status" value="1"/>
</dbReference>
<dbReference type="PANTHER" id="PTHR31748">
    <property type="entry name" value="SERPENTINE RECEPTOR, CLASS V"/>
    <property type="match status" value="1"/>
</dbReference>
<dbReference type="WBParaSite" id="PSAMB.scaffold8936size5575.g31940.t1">
    <property type="protein sequence ID" value="PSAMB.scaffold8936size5575.g31940.t1"/>
    <property type="gene ID" value="PSAMB.scaffold8936size5575.g31940"/>
</dbReference>
<protein>
    <submittedName>
        <fullName evidence="8">G-protein coupled receptors family 1 profile domain-containing protein</fullName>
    </submittedName>
</protein>
<evidence type="ECO:0000256" key="3">
    <source>
        <dbReference type="ARBA" id="ARBA00022989"/>
    </source>
</evidence>
<dbReference type="Gene3D" id="1.20.1070.10">
    <property type="entry name" value="Rhodopsin 7-helix transmembrane proteins"/>
    <property type="match status" value="1"/>
</dbReference>
<feature type="transmembrane region" description="Helical" evidence="5">
    <location>
        <begin position="287"/>
        <end position="304"/>
    </location>
</feature>
<dbReference type="PROSITE" id="PS50262">
    <property type="entry name" value="G_PROTEIN_RECEP_F1_2"/>
    <property type="match status" value="1"/>
</dbReference>
<keyword evidence="4 5" id="KW-0472">Membrane</keyword>
<evidence type="ECO:0000256" key="5">
    <source>
        <dbReference type="SAM" id="Phobius"/>
    </source>
</evidence>
<sequence>MNKSFHHHIPLDVDVSSDCAVGCLVIYYAMMVAFLASLPVHFCYLASIIKFNNEAYYKGPFFTLAVTVGIADLGQSFVTWLFSRLMSHLLYMPALLSISWFFLCSQVLGVLLISFERFSAVVHPEKHATSWRRGRVMKLIIVQWLLAFIFAAPNNLIEFSLHHQNASWVANWVWDVTQMDVAEFAEVYYAMGNLLFFMIIAVVLLPVLFIFICFKVWHHKSSEHCCCEYNSYECTMDSHEFRLAAVATIYMLMLALTYIAEFIFVLYDSNSITLYMPYSVLFDIFNVSKPFVCLALSVPARLYFWKFIRCQPAISPNRRHSRVAPRHPDDQITSRF</sequence>
<feature type="transmembrane region" description="Helical" evidence="5">
    <location>
        <begin position="243"/>
        <end position="267"/>
    </location>
</feature>
<organism evidence="7 8">
    <name type="scientific">Plectus sambesii</name>
    <dbReference type="NCBI Taxonomy" id="2011161"/>
    <lineage>
        <taxon>Eukaryota</taxon>
        <taxon>Metazoa</taxon>
        <taxon>Ecdysozoa</taxon>
        <taxon>Nematoda</taxon>
        <taxon>Chromadorea</taxon>
        <taxon>Plectida</taxon>
        <taxon>Plectina</taxon>
        <taxon>Plectoidea</taxon>
        <taxon>Plectidae</taxon>
        <taxon>Plectus</taxon>
    </lineage>
</organism>
<feature type="transmembrane region" description="Helical" evidence="5">
    <location>
        <begin position="136"/>
        <end position="153"/>
    </location>
</feature>
<dbReference type="InterPro" id="IPR019426">
    <property type="entry name" value="7TM_GPCR_serpentine_rcpt_Srv"/>
</dbReference>
<feature type="domain" description="G-protein coupled receptors family 1 profile" evidence="6">
    <location>
        <begin position="40"/>
        <end position="303"/>
    </location>
</feature>
<keyword evidence="2 5" id="KW-0812">Transmembrane</keyword>
<comment type="subcellular location">
    <subcellularLocation>
        <location evidence="1">Membrane</location>
    </subcellularLocation>
</comment>
<dbReference type="AlphaFoldDB" id="A0A914XN24"/>
<feature type="transmembrane region" description="Helical" evidence="5">
    <location>
        <begin position="61"/>
        <end position="82"/>
    </location>
</feature>
<evidence type="ECO:0000256" key="2">
    <source>
        <dbReference type="ARBA" id="ARBA00022692"/>
    </source>
</evidence>
<evidence type="ECO:0000313" key="7">
    <source>
        <dbReference type="Proteomes" id="UP000887566"/>
    </source>
</evidence>
<evidence type="ECO:0000256" key="4">
    <source>
        <dbReference type="ARBA" id="ARBA00023136"/>
    </source>
</evidence>
<dbReference type="Pfam" id="PF10323">
    <property type="entry name" value="7TM_GPCR_Srv"/>
    <property type="match status" value="1"/>
</dbReference>
<dbReference type="Proteomes" id="UP000887566">
    <property type="component" value="Unplaced"/>
</dbReference>
<evidence type="ECO:0000256" key="1">
    <source>
        <dbReference type="ARBA" id="ARBA00004370"/>
    </source>
</evidence>